<sequence length="403" mass="45896">MKYLRIIKDFIKHYSSLALPVGLLLAAVIVFFVTKGINSGVQESVASSLNTGEAVSRFLRNAPSAEEAEAELAYQQKHKTDAERVQQLVHLTTQRELIAYNIFPEPTDRSRYIFDNYAKKYIEAVTEMFNEVNAGDAPSENELQADLAGAANTRNMRNVDENTQKIIDARCKARARSIGLYARPQVFDWYNYWSQYQYSGRASAIYDCWYSQIAFWVYQDVMDTIITLKGDHNSLLASPVKRLGRVSFRSLSAINLQTMDKSKATAQKDVPYMITDQRPPILVEDSWTGRVGDEERDVFHFSISVIVEVDKVPDFMRELCSAKEHVFRGWDGKSEPVNGMHNQITILNSKIEPVDRESPVHKNYRYGASAVVQWSGVCEYVLRKEAYAEIIPEAITAELQEED</sequence>
<keyword evidence="3" id="KW-1185">Reference proteome</keyword>
<keyword evidence="1" id="KW-1133">Transmembrane helix</keyword>
<keyword evidence="1" id="KW-0472">Membrane</keyword>
<evidence type="ECO:0000256" key="1">
    <source>
        <dbReference type="SAM" id="Phobius"/>
    </source>
</evidence>
<evidence type="ECO:0000313" key="3">
    <source>
        <dbReference type="Proteomes" id="UP000188181"/>
    </source>
</evidence>
<dbReference type="KEGG" id="pbas:SMSP2_00542"/>
<dbReference type="Proteomes" id="UP000188181">
    <property type="component" value="Chromosome"/>
</dbReference>
<name>A0A1Q2MC11_9BACT</name>
<proteinExistence type="predicted"/>
<feature type="transmembrane region" description="Helical" evidence="1">
    <location>
        <begin position="12"/>
        <end position="33"/>
    </location>
</feature>
<gene>
    <name evidence="2" type="ORF">SMSP2_00542</name>
</gene>
<dbReference type="OrthoDB" id="270080at2"/>
<evidence type="ECO:0000313" key="2">
    <source>
        <dbReference type="EMBL" id="AQQ70199.1"/>
    </source>
</evidence>
<dbReference type="AlphaFoldDB" id="A0A1Q2MC11"/>
<dbReference type="RefSeq" id="WP_146682483.1">
    <property type="nucleotide sequence ID" value="NZ_CP019646.1"/>
</dbReference>
<organism evidence="2 3">
    <name type="scientific">Limihaloglobus sulfuriphilus</name>
    <dbReference type="NCBI Taxonomy" id="1851148"/>
    <lineage>
        <taxon>Bacteria</taxon>
        <taxon>Pseudomonadati</taxon>
        <taxon>Planctomycetota</taxon>
        <taxon>Phycisphaerae</taxon>
        <taxon>Sedimentisphaerales</taxon>
        <taxon>Sedimentisphaeraceae</taxon>
        <taxon>Limihaloglobus</taxon>
    </lineage>
</organism>
<dbReference type="STRING" id="1851148.SMSP2_00542"/>
<keyword evidence="1" id="KW-0812">Transmembrane</keyword>
<dbReference type="EMBL" id="CP019646">
    <property type="protein sequence ID" value="AQQ70199.1"/>
    <property type="molecule type" value="Genomic_DNA"/>
</dbReference>
<accession>A0A1Q2MC11</accession>
<protein>
    <submittedName>
        <fullName evidence="2">Uncharacterized protein</fullName>
    </submittedName>
</protein>
<reference evidence="3" key="1">
    <citation type="submission" date="2017-02" db="EMBL/GenBank/DDBJ databases">
        <title>Comparative genomics and description of representatives of a novel lineage of planctomycetes thriving in anoxic sediments.</title>
        <authorList>
            <person name="Spring S."/>
            <person name="Bunk B."/>
            <person name="Sproer C."/>
        </authorList>
    </citation>
    <scope>NUCLEOTIDE SEQUENCE [LARGE SCALE GENOMIC DNA]</scope>
    <source>
        <strain evidence="3">SM-Chi-D1</strain>
    </source>
</reference>